<accession>A0A0A9HRN3</accession>
<protein>
    <submittedName>
        <fullName evidence="1">Uncharacterized protein</fullName>
    </submittedName>
</protein>
<dbReference type="AlphaFoldDB" id="A0A0A9HRN3"/>
<name>A0A0A9HRN3_ARUDO</name>
<proteinExistence type="predicted"/>
<reference evidence="1" key="2">
    <citation type="journal article" date="2015" name="Data Brief">
        <title>Shoot transcriptome of the giant reed, Arundo donax.</title>
        <authorList>
            <person name="Barrero R.A."/>
            <person name="Guerrero F.D."/>
            <person name="Moolhuijzen P."/>
            <person name="Goolsby J.A."/>
            <person name="Tidwell J."/>
            <person name="Bellgard S.E."/>
            <person name="Bellgard M.I."/>
        </authorList>
    </citation>
    <scope>NUCLEOTIDE SEQUENCE</scope>
    <source>
        <tissue evidence="1">Shoot tissue taken approximately 20 cm above the soil surface</tissue>
    </source>
</reference>
<dbReference type="EMBL" id="GBRH01160360">
    <property type="protein sequence ID" value="JAE37536.1"/>
    <property type="molecule type" value="Transcribed_RNA"/>
</dbReference>
<sequence>MMRTLFAGSRERLTSAAAASTRAVACRGRSSTCRSVPSSHVQ</sequence>
<evidence type="ECO:0000313" key="1">
    <source>
        <dbReference type="EMBL" id="JAE37536.1"/>
    </source>
</evidence>
<reference evidence="1" key="1">
    <citation type="submission" date="2014-09" db="EMBL/GenBank/DDBJ databases">
        <authorList>
            <person name="Magalhaes I.L.F."/>
            <person name="Oliveira U."/>
            <person name="Santos F.R."/>
            <person name="Vidigal T.H.D.A."/>
            <person name="Brescovit A.D."/>
            <person name="Santos A.J."/>
        </authorList>
    </citation>
    <scope>NUCLEOTIDE SEQUENCE</scope>
    <source>
        <tissue evidence="1">Shoot tissue taken approximately 20 cm above the soil surface</tissue>
    </source>
</reference>
<organism evidence="1">
    <name type="scientific">Arundo donax</name>
    <name type="common">Giant reed</name>
    <name type="synonym">Donax arundinaceus</name>
    <dbReference type="NCBI Taxonomy" id="35708"/>
    <lineage>
        <taxon>Eukaryota</taxon>
        <taxon>Viridiplantae</taxon>
        <taxon>Streptophyta</taxon>
        <taxon>Embryophyta</taxon>
        <taxon>Tracheophyta</taxon>
        <taxon>Spermatophyta</taxon>
        <taxon>Magnoliopsida</taxon>
        <taxon>Liliopsida</taxon>
        <taxon>Poales</taxon>
        <taxon>Poaceae</taxon>
        <taxon>PACMAD clade</taxon>
        <taxon>Arundinoideae</taxon>
        <taxon>Arundineae</taxon>
        <taxon>Arundo</taxon>
    </lineage>
</organism>